<dbReference type="Pfam" id="PF10721">
    <property type="entry name" value="DUF2514"/>
    <property type="match status" value="1"/>
</dbReference>
<name>A0A6J5MAX7_9CAUD</name>
<sequence>MMNPWLVVGFVLAVSGAFSAGYWRGDSAGQATVQQQWDQERAKQEAEYAAAQAAAREKEQELQRSADLLRKEKDREIRDLNARAAALTNSVRDRKERAAAASGAVPGAAGAGGSAASCTGAGLPREDAQFLAGEAARADELRISLKQCLAQYQAMKGK</sequence>
<proteinExistence type="predicted"/>
<reference evidence="2" key="1">
    <citation type="submission" date="2020-04" db="EMBL/GenBank/DDBJ databases">
        <authorList>
            <person name="Chiriac C."/>
            <person name="Salcher M."/>
            <person name="Ghai R."/>
            <person name="Kavagutti S V."/>
        </authorList>
    </citation>
    <scope>NUCLEOTIDE SEQUENCE</scope>
</reference>
<organism evidence="2">
    <name type="scientific">uncultured Caudovirales phage</name>
    <dbReference type="NCBI Taxonomy" id="2100421"/>
    <lineage>
        <taxon>Viruses</taxon>
        <taxon>Duplodnaviria</taxon>
        <taxon>Heunggongvirae</taxon>
        <taxon>Uroviricota</taxon>
        <taxon>Caudoviricetes</taxon>
        <taxon>Peduoviridae</taxon>
        <taxon>Maltschvirus</taxon>
        <taxon>Maltschvirus maltsch</taxon>
    </lineage>
</organism>
<gene>
    <name evidence="2" type="ORF">UFOVP456_6</name>
</gene>
<evidence type="ECO:0000313" key="2">
    <source>
        <dbReference type="EMBL" id="CAB4143854.1"/>
    </source>
</evidence>
<accession>A0A6J5MAX7</accession>
<protein>
    <recommendedName>
        <fullName evidence="3">Spanin, inner membrane subunit</fullName>
    </recommendedName>
</protein>
<feature type="region of interest" description="Disordered" evidence="1">
    <location>
        <begin position="91"/>
        <end position="119"/>
    </location>
</feature>
<evidence type="ECO:0000256" key="1">
    <source>
        <dbReference type="SAM" id="MobiDB-lite"/>
    </source>
</evidence>
<feature type="compositionally biased region" description="Low complexity" evidence="1">
    <location>
        <begin position="99"/>
        <end position="119"/>
    </location>
</feature>
<dbReference type="EMBL" id="LR796436">
    <property type="protein sequence ID" value="CAB4143854.1"/>
    <property type="molecule type" value="Genomic_DNA"/>
</dbReference>
<evidence type="ECO:0008006" key="3">
    <source>
        <dbReference type="Google" id="ProtNLM"/>
    </source>
</evidence>
<dbReference type="InterPro" id="IPR019659">
    <property type="entry name" value="DUF2514"/>
</dbReference>